<evidence type="ECO:0000313" key="5">
    <source>
        <dbReference type="EMBL" id="SMF06555.1"/>
    </source>
</evidence>
<dbReference type="InterPro" id="IPR000160">
    <property type="entry name" value="GGDEF_dom"/>
</dbReference>
<sequence length="387" mass="41394">MTFDLRTIYAITAVACMVLGLLQGAAYFTGRFERWLAWWSASNILVGIGSFCIALRGMAPDFITVHLGNVMTIAGCVLLAAAMRIFVGRTVNLSRCCLLIAILSMPLVFVFDAPGESLERLAYGSAIYCLLDLAVAREAYRLARDEKLHSAKLAVGLFVLTAAVFASRSVMAGTGILGDGNLFSSSNAVHAWMALSAMVFLMLRSMVIMLMAAERTGAQLKAAAHCDPLTGVLNRSGLVRSFASLPSKPVAALVVDIDYFKQLNDTHGHAMGDEVLRAFASSAAREIHAGDLIARYGGDEFVIVLKERSLEQAVEAAEHIRLAFTASLGRLNQPLSVLPTLSIGAAAEASGAADLEALLHKADQALYARKRQGRNGVDAFRDNILAA</sequence>
<dbReference type="SUPFAM" id="SSF55073">
    <property type="entry name" value="Nucleotide cyclase"/>
    <property type="match status" value="1"/>
</dbReference>
<feature type="transmembrane region" description="Helical" evidence="3">
    <location>
        <begin position="6"/>
        <end position="28"/>
    </location>
</feature>
<dbReference type="InterPro" id="IPR043128">
    <property type="entry name" value="Rev_trsase/Diguanyl_cyclase"/>
</dbReference>
<evidence type="ECO:0000256" key="2">
    <source>
        <dbReference type="ARBA" id="ARBA00034247"/>
    </source>
</evidence>
<dbReference type="GO" id="GO:0043709">
    <property type="term" value="P:cell adhesion involved in single-species biofilm formation"/>
    <property type="evidence" value="ECO:0007669"/>
    <property type="project" value="TreeGrafter"/>
</dbReference>
<dbReference type="NCBIfam" id="TIGR00254">
    <property type="entry name" value="GGDEF"/>
    <property type="match status" value="1"/>
</dbReference>
<dbReference type="RefSeq" id="WP_085420254.1">
    <property type="nucleotide sequence ID" value="NZ_FXAF01000002.1"/>
</dbReference>
<reference evidence="6" key="1">
    <citation type="submission" date="2017-04" db="EMBL/GenBank/DDBJ databases">
        <authorList>
            <person name="Varghese N."/>
            <person name="Submissions S."/>
        </authorList>
    </citation>
    <scope>NUCLEOTIDE SEQUENCE [LARGE SCALE GENOMIC DNA]</scope>
    <source>
        <strain evidence="6">B4P</strain>
    </source>
</reference>
<dbReference type="PANTHER" id="PTHR45138:SF9">
    <property type="entry name" value="DIGUANYLATE CYCLASE DGCM-RELATED"/>
    <property type="match status" value="1"/>
</dbReference>
<dbReference type="PROSITE" id="PS50887">
    <property type="entry name" value="GGDEF"/>
    <property type="match status" value="1"/>
</dbReference>
<keyword evidence="3" id="KW-0472">Membrane</keyword>
<accession>A0A1X7D1F7</accession>
<evidence type="ECO:0000256" key="1">
    <source>
        <dbReference type="ARBA" id="ARBA00012528"/>
    </source>
</evidence>
<dbReference type="AlphaFoldDB" id="A0A1X7D1F7"/>
<dbReference type="Proteomes" id="UP000192903">
    <property type="component" value="Unassembled WGS sequence"/>
</dbReference>
<dbReference type="STRING" id="464029.SAMN02982989_4852"/>
<feature type="domain" description="GGDEF" evidence="4">
    <location>
        <begin position="248"/>
        <end position="382"/>
    </location>
</feature>
<proteinExistence type="predicted"/>
<keyword evidence="6" id="KW-1185">Reference proteome</keyword>
<dbReference type="CDD" id="cd01949">
    <property type="entry name" value="GGDEF"/>
    <property type="match status" value="1"/>
</dbReference>
<keyword evidence="3" id="KW-1133">Transmembrane helix</keyword>
<feature type="transmembrane region" description="Helical" evidence="3">
    <location>
        <begin position="65"/>
        <end position="87"/>
    </location>
</feature>
<evidence type="ECO:0000259" key="4">
    <source>
        <dbReference type="PROSITE" id="PS50887"/>
    </source>
</evidence>
<protein>
    <recommendedName>
        <fullName evidence="1">diguanylate cyclase</fullName>
        <ecNumber evidence="1">2.7.7.65</ecNumber>
    </recommendedName>
</protein>
<feature type="transmembrane region" description="Helical" evidence="3">
    <location>
        <begin position="96"/>
        <end position="115"/>
    </location>
</feature>
<dbReference type="Pfam" id="PF00990">
    <property type="entry name" value="GGDEF"/>
    <property type="match status" value="1"/>
</dbReference>
<evidence type="ECO:0000313" key="6">
    <source>
        <dbReference type="Proteomes" id="UP000192903"/>
    </source>
</evidence>
<dbReference type="GO" id="GO:0005886">
    <property type="term" value="C:plasma membrane"/>
    <property type="evidence" value="ECO:0007669"/>
    <property type="project" value="TreeGrafter"/>
</dbReference>
<comment type="catalytic activity">
    <reaction evidence="2">
        <text>2 GTP = 3',3'-c-di-GMP + 2 diphosphate</text>
        <dbReference type="Rhea" id="RHEA:24898"/>
        <dbReference type="ChEBI" id="CHEBI:33019"/>
        <dbReference type="ChEBI" id="CHEBI:37565"/>
        <dbReference type="ChEBI" id="CHEBI:58805"/>
        <dbReference type="EC" id="2.7.7.65"/>
    </reaction>
</comment>
<dbReference type="GO" id="GO:0052621">
    <property type="term" value="F:diguanylate cyclase activity"/>
    <property type="evidence" value="ECO:0007669"/>
    <property type="project" value="UniProtKB-EC"/>
</dbReference>
<feature type="transmembrane region" description="Helical" evidence="3">
    <location>
        <begin position="35"/>
        <end position="59"/>
    </location>
</feature>
<dbReference type="Gene3D" id="3.30.70.270">
    <property type="match status" value="1"/>
</dbReference>
<keyword evidence="3" id="KW-0812">Transmembrane</keyword>
<evidence type="ECO:0000256" key="3">
    <source>
        <dbReference type="SAM" id="Phobius"/>
    </source>
</evidence>
<dbReference type="OrthoDB" id="9812260at2"/>
<dbReference type="SMART" id="SM00267">
    <property type="entry name" value="GGDEF"/>
    <property type="match status" value="1"/>
</dbReference>
<gene>
    <name evidence="5" type="ORF">SAMN02982989_4852</name>
</gene>
<feature type="transmembrane region" description="Helical" evidence="3">
    <location>
        <begin position="152"/>
        <end position="171"/>
    </location>
</feature>
<dbReference type="EMBL" id="FXAF01000002">
    <property type="protein sequence ID" value="SMF06555.1"/>
    <property type="molecule type" value="Genomic_DNA"/>
</dbReference>
<dbReference type="EC" id="2.7.7.65" evidence="1"/>
<dbReference type="InterPro" id="IPR029787">
    <property type="entry name" value="Nucleotide_cyclase"/>
</dbReference>
<name>A0A1X7D1F7_9HYPH</name>
<dbReference type="GO" id="GO:1902201">
    <property type="term" value="P:negative regulation of bacterial-type flagellum-dependent cell motility"/>
    <property type="evidence" value="ECO:0007669"/>
    <property type="project" value="TreeGrafter"/>
</dbReference>
<dbReference type="PANTHER" id="PTHR45138">
    <property type="entry name" value="REGULATORY COMPONENTS OF SENSORY TRANSDUCTION SYSTEM"/>
    <property type="match status" value="1"/>
</dbReference>
<organism evidence="5 6">
    <name type="scientific">Xaviernesmea oryzae</name>
    <dbReference type="NCBI Taxonomy" id="464029"/>
    <lineage>
        <taxon>Bacteria</taxon>
        <taxon>Pseudomonadati</taxon>
        <taxon>Pseudomonadota</taxon>
        <taxon>Alphaproteobacteria</taxon>
        <taxon>Hyphomicrobiales</taxon>
        <taxon>Rhizobiaceae</taxon>
        <taxon>Rhizobium/Agrobacterium group</taxon>
        <taxon>Xaviernesmea</taxon>
    </lineage>
</organism>
<dbReference type="InterPro" id="IPR050469">
    <property type="entry name" value="Diguanylate_Cyclase"/>
</dbReference>
<feature type="transmembrane region" description="Helical" evidence="3">
    <location>
        <begin position="191"/>
        <end position="213"/>
    </location>
</feature>